<evidence type="ECO:0000313" key="4">
    <source>
        <dbReference type="Proteomes" id="UP000271010"/>
    </source>
</evidence>
<dbReference type="OrthoDB" id="597510at2"/>
<dbReference type="PANTHER" id="PTHR43157:SF31">
    <property type="entry name" value="PHOSPHATIDYLINOSITOL-GLYCAN BIOSYNTHESIS CLASS F PROTEIN"/>
    <property type="match status" value="1"/>
</dbReference>
<evidence type="ECO:0000256" key="2">
    <source>
        <dbReference type="RuleBase" id="RU000363"/>
    </source>
</evidence>
<dbReference type="GO" id="GO:0016491">
    <property type="term" value="F:oxidoreductase activity"/>
    <property type="evidence" value="ECO:0007669"/>
    <property type="project" value="UniProtKB-KW"/>
</dbReference>
<comment type="caution">
    <text evidence="3">The sequence shown here is derived from an EMBL/GenBank/DDBJ whole genome shotgun (WGS) entry which is preliminary data.</text>
</comment>
<dbReference type="Proteomes" id="UP000271010">
    <property type="component" value="Unassembled WGS sequence"/>
</dbReference>
<sequence length="322" mass="35323">MRLPWGRIFLCYLRTALPGRQLWALKLRSPFIREAGAGENMTTHRHKPVMVVTGASSGIGKATAQALANEDAQVVLVCRSAQKGQQALEDIQKNVPQANLKLHLADLSSMQEVKRLAEELKTKYPVIDVLINNAGLIPGALQTTPDGWEVAWATNHLAPFLLTNLLMDPLLAAEQGRVVNVTSEAHRLGQIDFAHAGTPQKYSAITAYADSKLANILFTYELARRTEFTNVTVNCLHPGVVATNFGNNSNFFIKSAMQLGRIFLKSPAKGAQTSVFLATSPYLKKTSGKYYKNKMPTTSSADSMNAHVARRLWDLSAEQTGF</sequence>
<dbReference type="InterPro" id="IPR036291">
    <property type="entry name" value="NAD(P)-bd_dom_sf"/>
</dbReference>
<proteinExistence type="inferred from homology"/>
<protein>
    <submittedName>
        <fullName evidence="3">SDR family oxidoreductase</fullName>
    </submittedName>
</protein>
<reference evidence="3 4" key="1">
    <citation type="submission" date="2018-11" db="EMBL/GenBank/DDBJ databases">
        <title>Rufibacter latericius sp. nov., isolated from water in Baiyang Lake.</title>
        <authorList>
            <person name="Yang Y."/>
        </authorList>
    </citation>
    <scope>NUCLEOTIDE SEQUENCE [LARGE SCALE GENOMIC DNA]</scope>
    <source>
        <strain evidence="3 4">MCC P1</strain>
    </source>
</reference>
<dbReference type="EMBL" id="RJJE01000017">
    <property type="protein sequence ID" value="RNI27856.1"/>
    <property type="molecule type" value="Genomic_DNA"/>
</dbReference>
<evidence type="ECO:0000256" key="1">
    <source>
        <dbReference type="ARBA" id="ARBA00023002"/>
    </source>
</evidence>
<dbReference type="Gene3D" id="3.40.50.720">
    <property type="entry name" value="NAD(P)-binding Rossmann-like Domain"/>
    <property type="match status" value="1"/>
</dbReference>
<comment type="similarity">
    <text evidence="2">Belongs to the short-chain dehydrogenases/reductases (SDR) family.</text>
</comment>
<dbReference type="Pfam" id="PF00106">
    <property type="entry name" value="adh_short"/>
    <property type="match status" value="1"/>
</dbReference>
<keyword evidence="4" id="KW-1185">Reference proteome</keyword>
<name>A0A3M9MQS3_9BACT</name>
<dbReference type="SUPFAM" id="SSF51735">
    <property type="entry name" value="NAD(P)-binding Rossmann-fold domains"/>
    <property type="match status" value="1"/>
</dbReference>
<dbReference type="AlphaFoldDB" id="A0A3M9MQS3"/>
<dbReference type="CDD" id="cd05327">
    <property type="entry name" value="retinol-DH_like_SDR_c_like"/>
    <property type="match status" value="1"/>
</dbReference>
<evidence type="ECO:0000313" key="3">
    <source>
        <dbReference type="EMBL" id="RNI27856.1"/>
    </source>
</evidence>
<keyword evidence="1" id="KW-0560">Oxidoreductase</keyword>
<organism evidence="3 4">
    <name type="scientific">Rufibacter immobilis</name>
    <dbReference type="NCBI Taxonomy" id="1348778"/>
    <lineage>
        <taxon>Bacteria</taxon>
        <taxon>Pseudomonadati</taxon>
        <taxon>Bacteroidota</taxon>
        <taxon>Cytophagia</taxon>
        <taxon>Cytophagales</taxon>
        <taxon>Hymenobacteraceae</taxon>
        <taxon>Rufibacter</taxon>
    </lineage>
</organism>
<dbReference type="PANTHER" id="PTHR43157">
    <property type="entry name" value="PHOSPHATIDYLINOSITOL-GLYCAN BIOSYNTHESIS CLASS F PROTEIN-RELATED"/>
    <property type="match status" value="1"/>
</dbReference>
<dbReference type="PRINTS" id="PR00080">
    <property type="entry name" value="SDRFAMILY"/>
</dbReference>
<accession>A0A3M9MQS3</accession>
<dbReference type="InterPro" id="IPR002347">
    <property type="entry name" value="SDR_fam"/>
</dbReference>
<dbReference type="PRINTS" id="PR00081">
    <property type="entry name" value="GDHRDH"/>
</dbReference>
<gene>
    <name evidence="3" type="ORF">EFA69_17320</name>
</gene>